<accession>A0AA49GSU1</accession>
<evidence type="ECO:0000313" key="4">
    <source>
        <dbReference type="EMBL" id="WKN38973.1"/>
    </source>
</evidence>
<keyword evidence="1" id="KW-0472">Membrane</keyword>
<protein>
    <submittedName>
        <fullName evidence="4">FecR domain-containing protein</fullName>
    </submittedName>
</protein>
<dbReference type="PANTHER" id="PTHR30273:SF2">
    <property type="entry name" value="PROTEIN FECR"/>
    <property type="match status" value="1"/>
</dbReference>
<dbReference type="Gene3D" id="2.60.120.1440">
    <property type="match status" value="1"/>
</dbReference>
<dbReference type="EMBL" id="CP120682">
    <property type="protein sequence ID" value="WKN38973.1"/>
    <property type="molecule type" value="Genomic_DNA"/>
</dbReference>
<keyword evidence="1" id="KW-1133">Transmembrane helix</keyword>
<evidence type="ECO:0000256" key="1">
    <source>
        <dbReference type="SAM" id="Phobius"/>
    </source>
</evidence>
<feature type="transmembrane region" description="Helical" evidence="1">
    <location>
        <begin position="76"/>
        <end position="94"/>
    </location>
</feature>
<proteinExistence type="predicted"/>
<feature type="domain" description="Protein FecR C-terminal" evidence="3">
    <location>
        <begin position="259"/>
        <end position="322"/>
    </location>
</feature>
<dbReference type="InterPro" id="IPR006860">
    <property type="entry name" value="FecR"/>
</dbReference>
<dbReference type="Gene3D" id="3.55.50.30">
    <property type="match status" value="1"/>
</dbReference>
<reference evidence="4" key="1">
    <citation type="journal article" date="2023" name="Comput. Struct. Biotechnol. J.">
        <title>Discovery of a novel marine Bacteroidetes with a rich repertoire of carbohydrate-active enzymes.</title>
        <authorList>
            <person name="Chen B."/>
            <person name="Liu G."/>
            <person name="Chen Q."/>
            <person name="Wang H."/>
            <person name="Liu L."/>
            <person name="Tang K."/>
        </authorList>
    </citation>
    <scope>NUCLEOTIDE SEQUENCE</scope>
    <source>
        <strain evidence="4">TK19036</strain>
    </source>
</reference>
<dbReference type="Pfam" id="PF16344">
    <property type="entry name" value="FecR_C"/>
    <property type="match status" value="1"/>
</dbReference>
<dbReference type="InterPro" id="IPR032508">
    <property type="entry name" value="FecR_C"/>
</dbReference>
<sequence>MDQQKFWRRLFARYVEGKSQPAERKLLDQFFEKQRAEAEKLEITSEEPLDEIRQRMLKNVQREIRPTFKDRFSRKWLAQGVAASLFLGLGYFFLIQKKSESPDELKQHMFNASASWEQVSTEAAEQRQVTLPDGSQVHLNYQSSLRYQAADYGQTERRVYLEGEAFFEVQRDEQRPFIVETQKLTTRVLGTSFNVNTQDNQYVVAVASGSVEVQAARPGEKEKVSLTANQQAALSSLDDHLVFSNQISTDVFLWREGLMAFSNTPMTSVKTRLERAYATQIHIDPKLLDRSVTARYQQKPLPEVLDDLCFLLGATYEIRENQHVFIIPQ</sequence>
<dbReference type="Pfam" id="PF04773">
    <property type="entry name" value="FecR"/>
    <property type="match status" value="1"/>
</dbReference>
<name>A0AA49GSU1_9BACT</name>
<dbReference type="InterPro" id="IPR012373">
    <property type="entry name" value="Ferrdict_sens_TM"/>
</dbReference>
<dbReference type="PIRSF" id="PIRSF018266">
    <property type="entry name" value="FecR"/>
    <property type="match status" value="1"/>
</dbReference>
<feature type="domain" description="FecR protein" evidence="2">
    <location>
        <begin position="118"/>
        <end position="212"/>
    </location>
</feature>
<keyword evidence="1" id="KW-0812">Transmembrane</keyword>
<dbReference type="PANTHER" id="PTHR30273">
    <property type="entry name" value="PERIPLASMIC SIGNAL SENSOR AND SIGMA FACTOR ACTIVATOR FECR-RELATED"/>
    <property type="match status" value="1"/>
</dbReference>
<dbReference type="GO" id="GO:0016989">
    <property type="term" value="F:sigma factor antagonist activity"/>
    <property type="evidence" value="ECO:0007669"/>
    <property type="project" value="TreeGrafter"/>
</dbReference>
<evidence type="ECO:0000259" key="2">
    <source>
        <dbReference type="Pfam" id="PF04773"/>
    </source>
</evidence>
<dbReference type="AlphaFoldDB" id="A0AA49GSU1"/>
<evidence type="ECO:0000259" key="3">
    <source>
        <dbReference type="Pfam" id="PF16344"/>
    </source>
</evidence>
<reference evidence="4" key="2">
    <citation type="journal article" date="2024" name="Antonie Van Leeuwenhoek">
        <title>Roseihalotalea indica gen. nov., sp. nov., a halophilic Bacteroidetes from mesopelagic Southwest Indian Ocean with higher carbohydrate metabolic potential.</title>
        <authorList>
            <person name="Chen B."/>
            <person name="Zhang M."/>
            <person name="Lin D."/>
            <person name="Ye J."/>
            <person name="Tang K."/>
        </authorList>
    </citation>
    <scope>NUCLEOTIDE SEQUENCE</scope>
    <source>
        <strain evidence="4">TK19036</strain>
    </source>
</reference>
<organism evidence="4">
    <name type="scientific">Roseihalotalea indica</name>
    <dbReference type="NCBI Taxonomy" id="2867963"/>
    <lineage>
        <taxon>Bacteria</taxon>
        <taxon>Pseudomonadati</taxon>
        <taxon>Bacteroidota</taxon>
        <taxon>Cytophagia</taxon>
        <taxon>Cytophagales</taxon>
        <taxon>Catalimonadaceae</taxon>
        <taxon>Roseihalotalea</taxon>
    </lineage>
</organism>
<gene>
    <name evidence="4" type="ORF">K4G66_09690</name>
</gene>